<dbReference type="PANTHER" id="PTHR43540:SF10">
    <property type="entry name" value="ISOCHORISMATASE"/>
    <property type="match status" value="1"/>
</dbReference>
<dbReference type="InterPro" id="IPR036380">
    <property type="entry name" value="Isochorismatase-like_sf"/>
</dbReference>
<evidence type="ECO:0000259" key="3">
    <source>
        <dbReference type="Pfam" id="PF00857"/>
    </source>
</evidence>
<protein>
    <submittedName>
        <fullName evidence="4">Isochorismatase</fullName>
    </submittedName>
    <submittedName>
        <fullName evidence="5">Nicotinamidase-related amidase</fullName>
    </submittedName>
</protein>
<sequence>MAKEALLIVDMSNDFVHDEGSLTAGRAAQAIVPYIVELADRMVRDGQIVAVCMDEHQEGDPHFLDWPPHNVKGTWGQQLYGDLATWYDRERDRDSVMYVPKASYNAFSGTDLAVRLRAFGVERVHIVGVCTDICDFLTAGGAYDAGFATVVHRAGCATFTDQGELFLEHMQRCFHTEIV</sequence>
<dbReference type="EMBL" id="FNOJ01000003">
    <property type="protein sequence ID" value="SDW24819.1"/>
    <property type="molecule type" value="Genomic_DNA"/>
</dbReference>
<reference evidence="4" key="3">
    <citation type="submission" date="2023-02" db="EMBL/GenBank/DDBJ databases">
        <title>Proposal of a novel subspecies: Alicyclobacillus hesperidum subspecies aegle.</title>
        <authorList>
            <person name="Goto K."/>
            <person name="Fujii T."/>
            <person name="Yasui K."/>
            <person name="Mochida K."/>
            <person name="Kato-Tanaka Y."/>
            <person name="Morohoshi S."/>
            <person name="An S.Y."/>
            <person name="Kasai H."/>
            <person name="Yokota A."/>
        </authorList>
    </citation>
    <scope>NUCLEOTIDE SEQUENCE</scope>
    <source>
        <strain evidence="4">DSM 12766</strain>
    </source>
</reference>
<dbReference type="GO" id="GO:0016787">
    <property type="term" value="F:hydrolase activity"/>
    <property type="evidence" value="ECO:0007669"/>
    <property type="project" value="UniProtKB-KW"/>
</dbReference>
<dbReference type="PANTHER" id="PTHR43540">
    <property type="entry name" value="PEROXYUREIDOACRYLATE/UREIDOACRYLATE AMIDOHYDROLASE-RELATED"/>
    <property type="match status" value="1"/>
</dbReference>
<dbReference type="Pfam" id="PF00857">
    <property type="entry name" value="Isochorismatase"/>
    <property type="match status" value="1"/>
</dbReference>
<dbReference type="EMBL" id="BSRA01000005">
    <property type="protein sequence ID" value="GLV13404.1"/>
    <property type="molecule type" value="Genomic_DNA"/>
</dbReference>
<dbReference type="InterPro" id="IPR000868">
    <property type="entry name" value="Isochorismatase-like_dom"/>
</dbReference>
<dbReference type="AlphaFoldDB" id="A0A1H2S1K0"/>
<accession>A0A1H2S1K0</accession>
<proteinExistence type="inferred from homology"/>
<dbReference type="SUPFAM" id="SSF52499">
    <property type="entry name" value="Isochorismatase-like hydrolases"/>
    <property type="match status" value="1"/>
</dbReference>
<dbReference type="Proteomes" id="UP001157137">
    <property type="component" value="Unassembled WGS sequence"/>
</dbReference>
<dbReference type="RefSeq" id="WP_100218592.1">
    <property type="nucleotide sequence ID" value="NZ_BSRA01000005.1"/>
</dbReference>
<name>A0A1H2S1K0_9BACL</name>
<organism evidence="5 6">
    <name type="scientific">Alicyclobacillus hesperidum</name>
    <dbReference type="NCBI Taxonomy" id="89784"/>
    <lineage>
        <taxon>Bacteria</taxon>
        <taxon>Bacillati</taxon>
        <taxon>Bacillota</taxon>
        <taxon>Bacilli</taxon>
        <taxon>Bacillales</taxon>
        <taxon>Alicyclobacillaceae</taxon>
        <taxon>Alicyclobacillus</taxon>
    </lineage>
</organism>
<evidence type="ECO:0000313" key="6">
    <source>
        <dbReference type="Proteomes" id="UP000182589"/>
    </source>
</evidence>
<dbReference type="CDD" id="cd00431">
    <property type="entry name" value="cysteine_hydrolases"/>
    <property type="match status" value="1"/>
</dbReference>
<evidence type="ECO:0000313" key="5">
    <source>
        <dbReference type="EMBL" id="SDW24819.1"/>
    </source>
</evidence>
<feature type="domain" description="Isochorismatase-like" evidence="3">
    <location>
        <begin position="5"/>
        <end position="174"/>
    </location>
</feature>
<keyword evidence="2" id="KW-0378">Hydrolase</keyword>
<comment type="similarity">
    <text evidence="1">Belongs to the isochorismatase family.</text>
</comment>
<dbReference type="STRING" id="89784.SAMN04489725_103205"/>
<keyword evidence="6" id="KW-1185">Reference proteome</keyword>
<evidence type="ECO:0000313" key="4">
    <source>
        <dbReference type="EMBL" id="GLV13404.1"/>
    </source>
</evidence>
<dbReference type="Proteomes" id="UP000182589">
    <property type="component" value="Unassembled WGS sequence"/>
</dbReference>
<gene>
    <name evidence="4" type="primary">entB</name>
    <name evidence="4" type="ORF">Heshes_10880</name>
    <name evidence="5" type="ORF">SAMN04489725_103205</name>
</gene>
<reference evidence="5" key="2">
    <citation type="submission" date="2016-10" db="EMBL/GenBank/DDBJ databases">
        <authorList>
            <person name="de Groot N.N."/>
        </authorList>
    </citation>
    <scope>NUCLEOTIDE SEQUENCE [LARGE SCALE GENOMIC DNA]</scope>
    <source>
        <strain evidence="5">DSM 12489</strain>
    </source>
</reference>
<dbReference type="Gene3D" id="3.40.50.850">
    <property type="entry name" value="Isochorismatase-like"/>
    <property type="match status" value="1"/>
</dbReference>
<reference evidence="6" key="1">
    <citation type="submission" date="2016-10" db="EMBL/GenBank/DDBJ databases">
        <authorList>
            <person name="Varghese N."/>
        </authorList>
    </citation>
    <scope>NUCLEOTIDE SEQUENCE [LARGE SCALE GENOMIC DNA]</scope>
    <source>
        <strain evidence="6">DSM 12489</strain>
    </source>
</reference>
<evidence type="ECO:0000256" key="1">
    <source>
        <dbReference type="ARBA" id="ARBA00006336"/>
    </source>
</evidence>
<evidence type="ECO:0000256" key="2">
    <source>
        <dbReference type="ARBA" id="ARBA00022801"/>
    </source>
</evidence>
<dbReference type="InterPro" id="IPR050272">
    <property type="entry name" value="Isochorismatase-like_hydrls"/>
</dbReference>